<proteinExistence type="evidence at protein level"/>
<dbReference type="AlphaFoldDB" id="Q7M0S4"/>
<evidence type="ECO:0000313" key="1">
    <source>
        <dbReference type="PIR" id="S17501"/>
    </source>
</evidence>
<protein>
    <submittedName>
        <fullName evidence="1">Glutaminase</fullName>
    </submittedName>
</protein>
<sequence length="20" mass="2013">MQEKLDLVIEGGAVINGLGG</sequence>
<keyword id="KW-0903">Direct protein sequencing</keyword>
<accession>Q7M0S4</accession>
<name>Q7M0S4_9PROT</name>
<dbReference type="PIR" id="S17501">
    <property type="entry name" value="S17501"/>
</dbReference>
<reference evidence="1" key="1">
    <citation type="journal article" date="1991" name="FEBS Lett.">
        <title>Purification and characterization of N-acyl-D-glutamate deacylase from Alcaligenes xylosoxydans subsp. xylosoxydans A-6.</title>
        <authorList>
            <person name="Sakai K."/>
            <person name="Imamura K."/>
            <person name="Sonoda Y."/>
            <person name="Kido H."/>
            <person name="Moriguchi M."/>
        </authorList>
    </citation>
    <scope>PROTEIN SEQUENCE</scope>
</reference>
<organism evidence="1">
    <name type="scientific">Pseudomonadota</name>
    <name type="common">proteobacteria</name>
    <dbReference type="NCBI Taxonomy" id="1224"/>
    <lineage>
        <taxon>Bacteria</taxon>
        <taxon>Pseudomonadati</taxon>
    </lineage>
</organism>